<feature type="active site" description="Proton acceptor" evidence="8">
    <location>
        <position position="198"/>
    </location>
</feature>
<dbReference type="EC" id="5.1.1.7" evidence="3 8"/>
<evidence type="ECO:0000256" key="7">
    <source>
        <dbReference type="ARBA" id="ARBA00051712"/>
    </source>
</evidence>
<dbReference type="STRING" id="1075417.SAMN05421823_103116"/>
<reference evidence="10 11" key="1">
    <citation type="submission" date="2016-10" db="EMBL/GenBank/DDBJ databases">
        <authorList>
            <person name="de Groot N.N."/>
        </authorList>
    </citation>
    <scope>NUCLEOTIDE SEQUENCE [LARGE SCALE GENOMIC DNA]</scope>
    <source>
        <strain evidence="10 11">DSM 25186</strain>
    </source>
</reference>
<feature type="binding site" evidence="8">
    <location>
        <begin position="188"/>
        <end position="189"/>
    </location>
    <ligand>
        <name>substrate</name>
    </ligand>
</feature>
<comment type="similarity">
    <text evidence="2 8">Belongs to the diaminopimelate epimerase family.</text>
</comment>
<proteinExistence type="inferred from homology"/>
<feature type="binding site" evidence="8">
    <location>
        <position position="170"/>
    </location>
    <ligand>
        <name>substrate</name>
    </ligand>
</feature>
<dbReference type="InterPro" id="IPR018510">
    <property type="entry name" value="DAP_epimerase_AS"/>
</dbReference>
<dbReference type="PANTHER" id="PTHR31689">
    <property type="entry name" value="DIAMINOPIMELATE EPIMERASE, CHLOROPLASTIC"/>
    <property type="match status" value="1"/>
</dbReference>
<comment type="catalytic activity">
    <reaction evidence="7 8">
        <text>(2S,6S)-2,6-diaminopimelate = meso-2,6-diaminopimelate</text>
        <dbReference type="Rhea" id="RHEA:15393"/>
        <dbReference type="ChEBI" id="CHEBI:57609"/>
        <dbReference type="ChEBI" id="CHEBI:57791"/>
        <dbReference type="EC" id="5.1.1.7"/>
    </reaction>
</comment>
<keyword evidence="11" id="KW-1185">Reference proteome</keyword>
<dbReference type="PROSITE" id="PS01326">
    <property type="entry name" value="DAP_EPIMERASE"/>
    <property type="match status" value="1"/>
</dbReference>
<feature type="site" description="Could be important to modulate the pK values of the two catalytic cysteine residues" evidence="8">
    <location>
        <position position="188"/>
    </location>
</feature>
<feature type="active site" evidence="9">
    <location>
        <position position="73"/>
    </location>
</feature>
<comment type="caution">
    <text evidence="8">Lacks conserved residue(s) required for the propagation of feature annotation.</text>
</comment>
<dbReference type="Gene3D" id="3.10.310.10">
    <property type="entry name" value="Diaminopimelate Epimerase, Chain A, domain 1"/>
    <property type="match status" value="2"/>
</dbReference>
<evidence type="ECO:0000256" key="5">
    <source>
        <dbReference type="ARBA" id="ARBA00023154"/>
    </source>
</evidence>
<sequence length="259" mass="28132">MLLRFHKYHGTGNDFIMVDDRNQSVKLSQAMIARLCNRHFGIGADGLILVRNHPEYDFEMVYHNADGGVGTMCGNGGRCTVAFAHALGIIGTKTRFLAADGPHEAEIREGLVYLHMQAVEGIDRAADHVFLDTGSPHYVKWVDNLAAYDVVGEGKAIRYDERFAPGGGTNVNFVERAPDGAVQVRTYERGVEDETLSCGTGVTAVALSSGLPSPVRISTRGGNLRVAFEQIDGSNHFQNIQLIGPAQTVFTGEVDLKQL</sequence>
<evidence type="ECO:0000256" key="9">
    <source>
        <dbReference type="PROSITE-ProRule" id="PRU10125"/>
    </source>
</evidence>
<dbReference type="Pfam" id="PF01678">
    <property type="entry name" value="DAP_epimerase"/>
    <property type="match status" value="2"/>
</dbReference>
<dbReference type="NCBIfam" id="TIGR00652">
    <property type="entry name" value="DapF"/>
    <property type="match status" value="1"/>
</dbReference>
<evidence type="ECO:0000313" key="10">
    <source>
        <dbReference type="EMBL" id="SDK62669.1"/>
    </source>
</evidence>
<feature type="site" description="Could be important to modulate the pK values of the two catalytic cysteine residues" evidence="8">
    <location>
        <position position="137"/>
    </location>
</feature>
<feature type="binding site" evidence="8">
    <location>
        <begin position="74"/>
        <end position="75"/>
    </location>
    <ligand>
        <name>substrate</name>
    </ligand>
</feature>
<dbReference type="Proteomes" id="UP000198510">
    <property type="component" value="Unassembled WGS sequence"/>
</dbReference>
<dbReference type="HAMAP" id="MF_00197">
    <property type="entry name" value="DAP_epimerase"/>
    <property type="match status" value="1"/>
</dbReference>
<dbReference type="AlphaFoldDB" id="A0A1G9DFM1"/>
<dbReference type="EMBL" id="FNFO01000003">
    <property type="protein sequence ID" value="SDK62669.1"/>
    <property type="molecule type" value="Genomic_DNA"/>
</dbReference>
<dbReference type="GO" id="GO:0009089">
    <property type="term" value="P:lysine biosynthetic process via diaminopimelate"/>
    <property type="evidence" value="ECO:0007669"/>
    <property type="project" value="UniProtKB-UniRule"/>
</dbReference>
<dbReference type="RefSeq" id="WP_089681032.1">
    <property type="nucleotide sequence ID" value="NZ_FNFO01000003.1"/>
</dbReference>
<evidence type="ECO:0000256" key="4">
    <source>
        <dbReference type="ARBA" id="ARBA00022605"/>
    </source>
</evidence>
<evidence type="ECO:0000256" key="3">
    <source>
        <dbReference type="ARBA" id="ARBA00013080"/>
    </source>
</evidence>
<dbReference type="GO" id="GO:0008837">
    <property type="term" value="F:diaminopimelate epimerase activity"/>
    <property type="evidence" value="ECO:0007669"/>
    <property type="project" value="UniProtKB-UniRule"/>
</dbReference>
<accession>A0A1G9DFM1</accession>
<evidence type="ECO:0000256" key="8">
    <source>
        <dbReference type="HAMAP-Rule" id="MF_00197"/>
    </source>
</evidence>
<evidence type="ECO:0000256" key="1">
    <source>
        <dbReference type="ARBA" id="ARBA00005196"/>
    </source>
</evidence>
<organism evidence="10 11">
    <name type="scientific">Catalinimonas alkaloidigena</name>
    <dbReference type="NCBI Taxonomy" id="1075417"/>
    <lineage>
        <taxon>Bacteria</taxon>
        <taxon>Pseudomonadati</taxon>
        <taxon>Bacteroidota</taxon>
        <taxon>Cytophagia</taxon>
        <taxon>Cytophagales</taxon>
        <taxon>Catalimonadaceae</taxon>
        <taxon>Catalinimonas</taxon>
    </lineage>
</organism>
<comment type="function">
    <text evidence="8">Catalyzes the stereoinversion of LL-2,6-diaminopimelate (L,L-DAP) to meso-diaminopimelate (meso-DAP), a precursor of L-lysine and an essential component of the bacterial peptidoglycan.</text>
</comment>
<feature type="binding site" evidence="8">
    <location>
        <position position="64"/>
    </location>
    <ligand>
        <name>substrate</name>
    </ligand>
</feature>
<dbReference type="UniPathway" id="UPA00034">
    <property type="reaction ID" value="UER00025"/>
</dbReference>
<gene>
    <name evidence="8" type="primary">dapF</name>
    <name evidence="10" type="ORF">SAMN05421823_103116</name>
</gene>
<dbReference type="OrthoDB" id="9805408at2"/>
<dbReference type="SUPFAM" id="SSF54506">
    <property type="entry name" value="Diaminopimelate epimerase-like"/>
    <property type="match status" value="2"/>
</dbReference>
<feature type="binding site" evidence="8">
    <location>
        <begin position="199"/>
        <end position="200"/>
    </location>
    <ligand>
        <name>substrate</name>
    </ligand>
</feature>
<feature type="binding site" evidence="8">
    <location>
        <position position="13"/>
    </location>
    <ligand>
        <name>substrate</name>
    </ligand>
</feature>
<evidence type="ECO:0000256" key="6">
    <source>
        <dbReference type="ARBA" id="ARBA00023235"/>
    </source>
</evidence>
<name>A0A1G9DFM1_9BACT</name>
<keyword evidence="8" id="KW-0963">Cytoplasm</keyword>
<keyword evidence="5 8" id="KW-0457">Lysine biosynthesis</keyword>
<dbReference type="PANTHER" id="PTHR31689:SF0">
    <property type="entry name" value="DIAMINOPIMELATE EPIMERASE"/>
    <property type="match status" value="1"/>
</dbReference>
<dbReference type="GO" id="GO:0005829">
    <property type="term" value="C:cytosol"/>
    <property type="evidence" value="ECO:0007669"/>
    <property type="project" value="TreeGrafter"/>
</dbReference>
<dbReference type="InterPro" id="IPR001653">
    <property type="entry name" value="DAP_epimerase_DapF"/>
</dbReference>
<comment type="subcellular location">
    <subcellularLocation>
        <location evidence="8">Cytoplasm</location>
    </subcellularLocation>
</comment>
<keyword evidence="6 8" id="KW-0413">Isomerase</keyword>
<comment type="pathway">
    <text evidence="1 8">Amino-acid biosynthesis; L-lysine biosynthesis via DAP pathway; DL-2,6-diaminopimelate from LL-2,6-diaminopimelate: step 1/1.</text>
</comment>
<protein>
    <recommendedName>
        <fullName evidence="3 8">Diaminopimelate epimerase</fullName>
        <shortName evidence="8">DAP epimerase</shortName>
        <ecNumber evidence="3 8">5.1.1.7</ecNumber>
    </recommendedName>
    <alternativeName>
        <fullName evidence="8">PLP-independent amino acid racemase</fullName>
    </alternativeName>
</protein>
<comment type="subunit">
    <text evidence="8">Homodimer.</text>
</comment>
<feature type="active site" description="Proton donor" evidence="8">
    <location>
        <position position="73"/>
    </location>
</feature>
<evidence type="ECO:0000313" key="11">
    <source>
        <dbReference type="Proteomes" id="UP000198510"/>
    </source>
</evidence>
<keyword evidence="4 8" id="KW-0028">Amino-acid biosynthesis</keyword>
<evidence type="ECO:0000256" key="2">
    <source>
        <dbReference type="ARBA" id="ARBA00010219"/>
    </source>
</evidence>